<evidence type="ECO:0000313" key="1">
    <source>
        <dbReference type="EMBL" id="MDC8759909.1"/>
    </source>
</evidence>
<name>A0ABT5K4I6_9BURK</name>
<comment type="caution">
    <text evidence="1">The sequence shown here is derived from an EMBL/GenBank/DDBJ whole genome shotgun (WGS) entry which is preliminary data.</text>
</comment>
<accession>A0ABT5K4I6</accession>
<dbReference type="EMBL" id="JAQQXR010000009">
    <property type="protein sequence ID" value="MDC8759909.1"/>
    <property type="molecule type" value="Genomic_DNA"/>
</dbReference>
<dbReference type="RefSeq" id="WP_273673367.1">
    <property type="nucleotide sequence ID" value="NZ_JAQQXR010000009.1"/>
</dbReference>
<protein>
    <submittedName>
        <fullName evidence="1">Uncharacterized protein</fullName>
    </submittedName>
</protein>
<reference evidence="1 2" key="1">
    <citation type="submission" date="2022-10" db="EMBL/GenBank/DDBJ databases">
        <title>Janthinobacterium sp. hw3 Genome sequencing.</title>
        <authorList>
            <person name="Park S."/>
        </authorList>
    </citation>
    <scope>NUCLEOTIDE SEQUENCE [LARGE SCALE GENOMIC DNA]</scope>
    <source>
        <strain evidence="2">hw3</strain>
    </source>
</reference>
<keyword evidence="2" id="KW-1185">Reference proteome</keyword>
<dbReference type="Proteomes" id="UP001221208">
    <property type="component" value="Unassembled WGS sequence"/>
</dbReference>
<sequence>MRTFNQPQGKFTIYDPGYVRVAADVSTPARAAAVTFEETIRRDSNETGAFFRPNGAMITKRSGQPDQVRFPSADLVGTAGGLFTHNHPSGLSFSSADVESAAGLGLSEVRAVSPGYRHIMTPVGNWPTESAIQRAYHIEIQAAQADVDKMVRAGELSVSYATVEIHHRVWELVSAKLGLNYIREAS</sequence>
<gene>
    <name evidence="1" type="ORF">OIK44_20180</name>
</gene>
<proteinExistence type="predicted"/>
<evidence type="ECO:0000313" key="2">
    <source>
        <dbReference type="Proteomes" id="UP001221208"/>
    </source>
</evidence>
<organism evidence="1 2">
    <name type="scientific">Janthinobacterium fluminis</name>
    <dbReference type="NCBI Taxonomy" id="2987524"/>
    <lineage>
        <taxon>Bacteria</taxon>
        <taxon>Pseudomonadati</taxon>
        <taxon>Pseudomonadota</taxon>
        <taxon>Betaproteobacteria</taxon>
        <taxon>Burkholderiales</taxon>
        <taxon>Oxalobacteraceae</taxon>
        <taxon>Janthinobacterium</taxon>
    </lineage>
</organism>